<feature type="compositionally biased region" description="Low complexity" evidence="1">
    <location>
        <begin position="209"/>
        <end position="231"/>
    </location>
</feature>
<evidence type="ECO:0000313" key="4">
    <source>
        <dbReference type="Proteomes" id="UP001146351"/>
    </source>
</evidence>
<feature type="compositionally biased region" description="Low complexity" evidence="1">
    <location>
        <begin position="448"/>
        <end position="461"/>
    </location>
</feature>
<protein>
    <recommendedName>
        <fullName evidence="2">SWR1-complex protein 3 domain-containing protein</fullName>
    </recommendedName>
</protein>
<feature type="compositionally biased region" description="Pro residues" evidence="1">
    <location>
        <begin position="480"/>
        <end position="491"/>
    </location>
</feature>
<feature type="compositionally biased region" description="Pro residues" evidence="1">
    <location>
        <begin position="462"/>
        <end position="473"/>
    </location>
</feature>
<dbReference type="OrthoDB" id="5338195at2759"/>
<feature type="compositionally biased region" description="Low complexity" evidence="1">
    <location>
        <begin position="428"/>
        <end position="440"/>
    </location>
</feature>
<sequence>MAEKRKLPPRAGREPAAKRRVSEAATPAQKKKAATPRAPTPPLEPIEAPLPSKMRDGEPLPVVRVRQPDTLSDKEYQSFAESAVLLASLERSKKKWLSDGILVRYYTKPKKTKREQIEKNNPPKDSMSRIGACDITVGPHLFGAMLYIVKDPTVPPPIQYATPQRPMVHYGHPNNFQQYQPYPSPSSGQRRPPYPPGPPGRPPQGYPGNGPNNQQRGPHPAPSPSGSRPPGQNAPPGQPAKQNPDPVIQMLATRAAADPELKALMRVVASSQATQEQLRAFQAHIDELNAIIKSREQQEQRQQASAGTPTQPKTTPQPATPAPQNKPTLQPGSQQKQTSASQEPQKDQKANQEPTTKTDTPSKKPTEGPASSETQPSGPAKSPSEGAQPSAQPQEAGTPQGSQPSSAPQKPPAEPAVKQESAAAGSNTSQPAPTGSTQPPASTPAPKPATIGTPISTSTPQQPSPAVRPPQPPGNAQSPAPRPGPPYPPYQQAPNGVQPPIQSRPPQYNSPGSFYRPPAPPTRPAPLGYKAVVFEFTSPLTPYGSSTSGHAGSGDRYLFPEYSILEWLPNECTMLASFLVVRKVDPNTPFPIESAQDAASGRGKGKGASKSKKGKAEKGKDGDETPAPGQAAPPTSTETPTKAEPSNKPDANPASQEPSGTPAGTPAEPAATETKLKEYWQPVTFRIHAPQSKILEPLTRVVKPADEVRKYMNEIMDRAERAPDGFPAFRLPREEAREAFESEGTPVSVTNAAAASRIRPSRAGVKVEEESEVENNLPDMEEEEEELKDFYGDPMGLPPLRT</sequence>
<evidence type="ECO:0000259" key="2">
    <source>
        <dbReference type="Pfam" id="PF24707"/>
    </source>
</evidence>
<feature type="compositionally biased region" description="Pro residues" evidence="1">
    <location>
        <begin position="192"/>
        <end position="205"/>
    </location>
</feature>
<feature type="region of interest" description="Disordered" evidence="1">
    <location>
        <begin position="1"/>
        <end position="60"/>
    </location>
</feature>
<dbReference type="Pfam" id="PF24707">
    <property type="entry name" value="Swc3"/>
    <property type="match status" value="1"/>
</dbReference>
<feature type="compositionally biased region" description="Polar residues" evidence="1">
    <location>
        <begin position="500"/>
        <end position="512"/>
    </location>
</feature>
<dbReference type="InterPro" id="IPR037651">
    <property type="entry name" value="Swc3"/>
</dbReference>
<dbReference type="PRINTS" id="PR01217">
    <property type="entry name" value="PRICHEXTENSN"/>
</dbReference>
<dbReference type="Proteomes" id="UP001146351">
    <property type="component" value="Unassembled WGS sequence"/>
</dbReference>
<feature type="compositionally biased region" description="Low complexity" evidence="1">
    <location>
        <begin position="300"/>
        <end position="328"/>
    </location>
</feature>
<feature type="domain" description="SWR1-complex protein 3" evidence="2">
    <location>
        <begin position="60"/>
        <end position="152"/>
    </location>
</feature>
<dbReference type="AlphaFoldDB" id="A0A9W9HUP0"/>
<feature type="compositionally biased region" description="Basic and acidic residues" evidence="1">
    <location>
        <begin position="614"/>
        <end position="623"/>
    </location>
</feature>
<feature type="compositionally biased region" description="Basic and acidic residues" evidence="1">
    <location>
        <begin position="1"/>
        <end position="22"/>
    </location>
</feature>
<dbReference type="InterPro" id="IPR057558">
    <property type="entry name" value="Swc3_dom"/>
</dbReference>
<gene>
    <name evidence="3" type="ORF">N7492_009517</name>
</gene>
<feature type="compositionally biased region" description="Low complexity" evidence="1">
    <location>
        <begin position="177"/>
        <end position="191"/>
    </location>
</feature>
<dbReference type="GO" id="GO:0140849">
    <property type="term" value="F:ATP-dependent H2AZ histone chaperone activity"/>
    <property type="evidence" value="ECO:0007669"/>
    <property type="project" value="InterPro"/>
</dbReference>
<name>A0A9W9HUP0_9EURO</name>
<feature type="compositionally biased region" description="Polar residues" evidence="1">
    <location>
        <begin position="330"/>
        <end position="343"/>
    </location>
</feature>
<accession>A0A9W9HUP0</accession>
<dbReference type="GO" id="GO:0000812">
    <property type="term" value="C:Swr1 complex"/>
    <property type="evidence" value="ECO:0007669"/>
    <property type="project" value="InterPro"/>
</dbReference>
<feature type="compositionally biased region" description="Acidic residues" evidence="1">
    <location>
        <begin position="769"/>
        <end position="787"/>
    </location>
</feature>
<feature type="region of interest" description="Disordered" evidence="1">
    <location>
        <begin position="158"/>
        <end position="254"/>
    </location>
</feature>
<reference evidence="3" key="1">
    <citation type="submission" date="2022-11" db="EMBL/GenBank/DDBJ databases">
        <authorList>
            <person name="Petersen C."/>
        </authorList>
    </citation>
    <scope>NUCLEOTIDE SEQUENCE</scope>
    <source>
        <strain evidence="3">IBT 21917</strain>
    </source>
</reference>
<proteinExistence type="predicted"/>
<feature type="compositionally biased region" description="Polar residues" evidence="1">
    <location>
        <begin position="385"/>
        <end position="397"/>
    </location>
</feature>
<reference evidence="3" key="2">
    <citation type="journal article" date="2023" name="IMA Fungus">
        <title>Comparative genomic study of the Penicillium genus elucidates a diverse pangenome and 15 lateral gene transfer events.</title>
        <authorList>
            <person name="Petersen C."/>
            <person name="Sorensen T."/>
            <person name="Nielsen M.R."/>
            <person name="Sondergaard T.E."/>
            <person name="Sorensen J.L."/>
            <person name="Fitzpatrick D.A."/>
            <person name="Frisvad J.C."/>
            <person name="Nielsen K.L."/>
        </authorList>
    </citation>
    <scope>NUCLEOTIDE SEQUENCE</scope>
    <source>
        <strain evidence="3">IBT 21917</strain>
    </source>
</reference>
<feature type="region of interest" description="Disordered" evidence="1">
    <location>
        <begin position="760"/>
        <end position="802"/>
    </location>
</feature>
<comment type="caution">
    <text evidence="3">The sequence shown here is derived from an EMBL/GenBank/DDBJ whole genome shotgun (WGS) entry which is preliminary data.</text>
</comment>
<evidence type="ECO:0000313" key="3">
    <source>
        <dbReference type="EMBL" id="KAJ5156714.1"/>
    </source>
</evidence>
<feature type="region of interest" description="Disordered" evidence="1">
    <location>
        <begin position="592"/>
        <end position="675"/>
    </location>
</feature>
<feature type="compositionally biased region" description="Basic residues" evidence="1">
    <location>
        <begin position="603"/>
        <end position="613"/>
    </location>
</feature>
<evidence type="ECO:0000256" key="1">
    <source>
        <dbReference type="SAM" id="MobiDB-lite"/>
    </source>
</evidence>
<dbReference type="PANTHER" id="PTHR28108:SF1">
    <property type="entry name" value="SWR1-COMPLEX PROTEIN 3"/>
    <property type="match status" value="1"/>
</dbReference>
<dbReference type="PANTHER" id="PTHR28108">
    <property type="entry name" value="SWR1-COMPLEX PROTEIN 3"/>
    <property type="match status" value="1"/>
</dbReference>
<feature type="region of interest" description="Disordered" evidence="1">
    <location>
        <begin position="292"/>
        <end position="526"/>
    </location>
</feature>
<keyword evidence="4" id="KW-1185">Reference proteome</keyword>
<dbReference type="EMBL" id="JAPQKO010000006">
    <property type="protein sequence ID" value="KAJ5156714.1"/>
    <property type="molecule type" value="Genomic_DNA"/>
</dbReference>
<organism evidence="3 4">
    <name type="scientific">Penicillium capsulatum</name>
    <dbReference type="NCBI Taxonomy" id="69766"/>
    <lineage>
        <taxon>Eukaryota</taxon>
        <taxon>Fungi</taxon>
        <taxon>Dikarya</taxon>
        <taxon>Ascomycota</taxon>
        <taxon>Pezizomycotina</taxon>
        <taxon>Eurotiomycetes</taxon>
        <taxon>Eurotiomycetidae</taxon>
        <taxon>Eurotiales</taxon>
        <taxon>Aspergillaceae</taxon>
        <taxon>Penicillium</taxon>
    </lineage>
</organism>
<feature type="compositionally biased region" description="Low complexity" evidence="1">
    <location>
        <begin position="399"/>
        <end position="408"/>
    </location>
</feature>
<feature type="compositionally biased region" description="Low complexity" evidence="1">
    <location>
        <begin position="658"/>
        <end position="673"/>
    </location>
</feature>